<protein>
    <submittedName>
        <fullName evidence="2">Uncharacterized protein</fullName>
    </submittedName>
</protein>
<evidence type="ECO:0000313" key="3">
    <source>
        <dbReference type="Proteomes" id="UP000036893"/>
    </source>
</evidence>
<proteinExistence type="predicted"/>
<feature type="region of interest" description="Disordered" evidence="1">
    <location>
        <begin position="19"/>
        <end position="38"/>
    </location>
</feature>
<reference evidence="2" key="2">
    <citation type="submission" date="2021-01" db="EMBL/GenBank/DDBJ databases">
        <title>Pan-genome distribution and transcriptional activeness of fungal secondary metabolism genes in Aspergillus section Fumigati.</title>
        <authorList>
            <person name="Takahashi H."/>
            <person name="Umemura M."/>
            <person name="Ninomiya A."/>
            <person name="Kusuya Y."/>
            <person name="Urayama S."/>
            <person name="Shimizu M."/>
            <person name="Watanabe A."/>
            <person name="Kamei K."/>
            <person name="Yaguchi T."/>
            <person name="Hagiwara D."/>
        </authorList>
    </citation>
    <scope>NUCLEOTIDE SEQUENCE</scope>
    <source>
        <strain evidence="2">IFM 46973</strain>
    </source>
</reference>
<reference evidence="2" key="1">
    <citation type="journal article" date="2015" name="Genome Announc.">
        <title>Draft Genome Sequence of the Pathogenic Filamentous Fungus Aspergillus udagawae Strain IFM 46973T.</title>
        <authorList>
            <person name="Kusuya Y."/>
            <person name="Takahashi-Nakaguchi A."/>
            <person name="Takahashi H."/>
            <person name="Yaguchi T."/>
        </authorList>
    </citation>
    <scope>NUCLEOTIDE SEQUENCE</scope>
    <source>
        <strain evidence="2">IFM 46973</strain>
    </source>
</reference>
<accession>A0A8E0V360</accession>
<name>A0A8E0V360_9EURO</name>
<evidence type="ECO:0000313" key="2">
    <source>
        <dbReference type="EMBL" id="GIC93268.1"/>
    </source>
</evidence>
<dbReference type="RefSeq" id="XP_043150534.1">
    <property type="nucleotide sequence ID" value="XM_043294599.1"/>
</dbReference>
<evidence type="ECO:0000256" key="1">
    <source>
        <dbReference type="SAM" id="MobiDB-lite"/>
    </source>
</evidence>
<organism evidence="2 3">
    <name type="scientific">Aspergillus udagawae</name>
    <dbReference type="NCBI Taxonomy" id="91492"/>
    <lineage>
        <taxon>Eukaryota</taxon>
        <taxon>Fungi</taxon>
        <taxon>Dikarya</taxon>
        <taxon>Ascomycota</taxon>
        <taxon>Pezizomycotina</taxon>
        <taxon>Eurotiomycetes</taxon>
        <taxon>Eurotiomycetidae</taxon>
        <taxon>Eurotiales</taxon>
        <taxon>Aspergillaceae</taxon>
        <taxon>Aspergillus</taxon>
        <taxon>Aspergillus subgen. Fumigati</taxon>
    </lineage>
</organism>
<gene>
    <name evidence="2" type="ORF">Aud_009750</name>
</gene>
<dbReference type="Proteomes" id="UP000036893">
    <property type="component" value="Unassembled WGS sequence"/>
</dbReference>
<dbReference type="EMBL" id="BBXM02000008">
    <property type="protein sequence ID" value="GIC93268.1"/>
    <property type="molecule type" value="Genomic_DNA"/>
</dbReference>
<dbReference type="AlphaFoldDB" id="A0A8E0V360"/>
<comment type="caution">
    <text evidence="2">The sequence shown here is derived from an EMBL/GenBank/DDBJ whole genome shotgun (WGS) entry which is preliminary data.</text>
</comment>
<dbReference type="GeneID" id="66997227"/>
<sequence>MSHSKETYGTDNATLEDSCSADQATMTDSKSLGSVPSNRDSPCRLYHIYNTLFRHDYNVHNANKEQLYHVHNSTWTPKKPDLSVHAGTSAEAPVLAACKFLHFSRHLVVGLGNPETPNSVDWEDLVSLSHLHARYRFQMSLNSEYGVERRAFIWKSTHSVGIGDTKPSKFSWRNYKLVDEATDRLVAVFTSSIWGCKKSGKLEIYANYGENFDLMVIITALALYEKQRRRDNRSSSGGGGGAGGGGGG</sequence>